<dbReference type="GO" id="GO:0006886">
    <property type="term" value="P:intracellular protein transport"/>
    <property type="evidence" value="ECO:0007669"/>
    <property type="project" value="InterPro"/>
</dbReference>
<reference evidence="10" key="3">
    <citation type="submission" date="2015-06" db="UniProtKB">
        <authorList>
            <consortium name="EnsemblMetazoa"/>
        </authorList>
    </citation>
    <scope>IDENTIFICATION</scope>
</reference>
<dbReference type="Proteomes" id="UP000014760">
    <property type="component" value="Unassembled WGS sequence"/>
</dbReference>
<feature type="domain" description="Exocyst complex subunit EXOC6/Sec15 C-terminal" evidence="7">
    <location>
        <begin position="404"/>
        <end position="753"/>
    </location>
</feature>
<dbReference type="FunFam" id="1.10.357.30:FF:000001">
    <property type="entry name" value="Exocyst complex component"/>
    <property type="match status" value="1"/>
</dbReference>
<evidence type="ECO:0000256" key="4">
    <source>
        <dbReference type="ARBA" id="ARBA00023054"/>
    </source>
</evidence>
<keyword evidence="3 5" id="KW-0268">Exocytosis</keyword>
<dbReference type="GO" id="GO:0000145">
    <property type="term" value="C:exocyst"/>
    <property type="evidence" value="ECO:0007669"/>
    <property type="project" value="UniProtKB-UniRule"/>
</dbReference>
<reference evidence="9 11" key="2">
    <citation type="journal article" date="2013" name="Nature">
        <title>Insights into bilaterian evolution from three spiralian genomes.</title>
        <authorList>
            <person name="Simakov O."/>
            <person name="Marletaz F."/>
            <person name="Cho S.J."/>
            <person name="Edsinger-Gonzales E."/>
            <person name="Havlak P."/>
            <person name="Hellsten U."/>
            <person name="Kuo D.H."/>
            <person name="Larsson T."/>
            <person name="Lv J."/>
            <person name="Arendt D."/>
            <person name="Savage R."/>
            <person name="Osoegawa K."/>
            <person name="de Jong P."/>
            <person name="Grimwood J."/>
            <person name="Chapman J.A."/>
            <person name="Shapiro H."/>
            <person name="Aerts A."/>
            <person name="Otillar R.P."/>
            <person name="Terry A.Y."/>
            <person name="Boore J.L."/>
            <person name="Grigoriev I.V."/>
            <person name="Lindberg D.R."/>
            <person name="Seaver E.C."/>
            <person name="Weisblat D.A."/>
            <person name="Putnam N.H."/>
            <person name="Rokhsar D.S."/>
        </authorList>
    </citation>
    <scope>NUCLEOTIDE SEQUENCE</scope>
    <source>
        <strain evidence="9 11">I ESC-2004</strain>
    </source>
</reference>
<dbReference type="GO" id="GO:0090522">
    <property type="term" value="P:vesicle tethering involved in exocytosis"/>
    <property type="evidence" value="ECO:0007669"/>
    <property type="project" value="UniProtKB-UniRule"/>
</dbReference>
<dbReference type="STRING" id="283909.R7U3L6"/>
<dbReference type="FunCoup" id="R7U3L6">
    <property type="interactions" value="1621"/>
</dbReference>
<evidence type="ECO:0000256" key="6">
    <source>
        <dbReference type="SAM" id="MobiDB-lite"/>
    </source>
</evidence>
<dbReference type="GO" id="GO:0005886">
    <property type="term" value="C:plasma membrane"/>
    <property type="evidence" value="ECO:0007669"/>
    <property type="project" value="UniProtKB-ARBA"/>
</dbReference>
<evidence type="ECO:0000313" key="11">
    <source>
        <dbReference type="Proteomes" id="UP000014760"/>
    </source>
</evidence>
<keyword evidence="2 5" id="KW-0813">Transport</keyword>
<dbReference type="EMBL" id="KB308112">
    <property type="protein sequence ID" value="ELT98261.1"/>
    <property type="molecule type" value="Genomic_DNA"/>
</dbReference>
<keyword evidence="4" id="KW-0175">Coiled coil</keyword>
<sequence length="797" mass="91718">MYLISYPIRSVYEGPEPSHFEERLDHRIKNHDKEIERMCNYHYQGFIESVRGLLQVRTDVECLKLEINKTNDDLQNSGDSLLGRGGDLVKLRKTQRNIESAVDALSLCLPVLETYGKLKEQLRLKRYYPALKTLEQLEHSHLPRVSKYKFLQPMCETIPTLRDSIKDASMTDLKDFLESIRKHSEHIGHIAMKHQCAEQNKMDPSIVTTQGKKRPAPLPPKLKRKAPPPPNPFGDDVDDGTPNGRHNPFNDEGIETGDEAQDAEEGVSAQDLIDFSPVYRCLHIYSVVGARDTFESYYRKQRRKQARLALQPPPNMQDTLDGYKRYFHDIIGFFVVEDHILNTTSGLVNRAYIDELWDMALLKVVAVLRTHIGFCTDATLMLQIKNLIMLFSLTLRGYGFTVSQLYDLLLEIRDQYSEILMKKWVEVFNGIFQMDNYTPICVNTIEEYEAVTALYPFMDSRLEKSPFPKNLPFSQFVPNVYSEVKEYIYACLKFSEDLHLSQNEIDDMIRKLANVLLTRTLSGCLSELIKRPQLHLLQLIQISINMNHLEQSCVFLEDFISNITGLVKDNVHVSRLQGTSMFKDARSEAEGQIYKRINEKIDEFFDLANYDWTATDPRGQPSEYISDIIAFLQSTFIAFTNLPEKVAQTACMSACKHMASLLMELLKDHQVREISIGALQQLNLDLVQCEHFAASDPVPGLNDGTLQLAFVDLRQLMDVFLEWDWANYIADHGKATGKYIRVPPATCILLLEKMRDLDKKKSNLLASFKRNERDRKKLLDTVLKQLRQLVNGQVHFT</sequence>
<evidence type="ECO:0000256" key="5">
    <source>
        <dbReference type="PIRNR" id="PIRNR025007"/>
    </source>
</evidence>
<evidence type="ECO:0000256" key="3">
    <source>
        <dbReference type="ARBA" id="ARBA00022483"/>
    </source>
</evidence>
<dbReference type="AlphaFoldDB" id="R7U3L6"/>
<proteinExistence type="inferred from homology"/>
<name>R7U3L6_CAPTE</name>
<dbReference type="InterPro" id="IPR048359">
    <property type="entry name" value="EXOC6_Sec15_N"/>
</dbReference>
<dbReference type="InterPro" id="IPR042044">
    <property type="entry name" value="EXOC6PINT-1/Sec15/Tip20_C_dom2"/>
</dbReference>
<organism evidence="9">
    <name type="scientific">Capitella teleta</name>
    <name type="common">Polychaete worm</name>
    <dbReference type="NCBI Taxonomy" id="283909"/>
    <lineage>
        <taxon>Eukaryota</taxon>
        <taxon>Metazoa</taxon>
        <taxon>Spiralia</taxon>
        <taxon>Lophotrochozoa</taxon>
        <taxon>Annelida</taxon>
        <taxon>Polychaeta</taxon>
        <taxon>Sedentaria</taxon>
        <taxon>Scolecida</taxon>
        <taxon>Capitellidae</taxon>
        <taxon>Capitella</taxon>
    </lineage>
</organism>
<accession>R7U3L6</accession>
<dbReference type="Pfam" id="PF04091">
    <property type="entry name" value="Sec15_C"/>
    <property type="match status" value="1"/>
</dbReference>
<comment type="function">
    <text evidence="5">Component of the exocyst complex involved in the docking of exocytic vesicles with fusion sites on the plasma membrane.</text>
</comment>
<dbReference type="EMBL" id="AMQN01010550">
    <property type="status" value="NOT_ANNOTATED_CDS"/>
    <property type="molecule type" value="Genomic_DNA"/>
</dbReference>
<gene>
    <name evidence="9" type="ORF">CAPTEDRAFT_168993</name>
</gene>
<feature type="compositionally biased region" description="Acidic residues" evidence="6">
    <location>
        <begin position="252"/>
        <end position="261"/>
    </location>
</feature>
<dbReference type="Gene3D" id="1.10.357.30">
    <property type="entry name" value="Exocyst complex subunit Sec15 C-terminal domain, N-terminal subdomain"/>
    <property type="match status" value="1"/>
</dbReference>
<dbReference type="HOGENOM" id="CLU_009437_0_0_1"/>
<evidence type="ECO:0000259" key="7">
    <source>
        <dbReference type="Pfam" id="PF04091"/>
    </source>
</evidence>
<dbReference type="PANTHER" id="PTHR12702:SF0">
    <property type="entry name" value="EXOCYST COMPLEX COMPONENT 6"/>
    <property type="match status" value="1"/>
</dbReference>
<dbReference type="PIRSF" id="PIRSF025007">
    <property type="entry name" value="Sec15"/>
    <property type="match status" value="1"/>
</dbReference>
<evidence type="ECO:0000259" key="8">
    <source>
        <dbReference type="Pfam" id="PF20651"/>
    </source>
</evidence>
<feature type="region of interest" description="Disordered" evidence="6">
    <location>
        <begin position="206"/>
        <end position="261"/>
    </location>
</feature>
<protein>
    <recommendedName>
        <fullName evidence="5">Exocyst complex component</fullName>
    </recommendedName>
</protein>
<evidence type="ECO:0000256" key="1">
    <source>
        <dbReference type="ARBA" id="ARBA00007944"/>
    </source>
</evidence>
<dbReference type="OMA" id="FPFHSEQ"/>
<reference evidence="11" key="1">
    <citation type="submission" date="2012-12" db="EMBL/GenBank/DDBJ databases">
        <authorList>
            <person name="Hellsten U."/>
            <person name="Grimwood J."/>
            <person name="Chapman J.A."/>
            <person name="Shapiro H."/>
            <person name="Aerts A."/>
            <person name="Otillar R.P."/>
            <person name="Terry A.Y."/>
            <person name="Boore J.L."/>
            <person name="Simakov O."/>
            <person name="Marletaz F."/>
            <person name="Cho S.-J."/>
            <person name="Edsinger-Gonzales E."/>
            <person name="Havlak P."/>
            <person name="Kuo D.-H."/>
            <person name="Larsson T."/>
            <person name="Lv J."/>
            <person name="Arendt D."/>
            <person name="Savage R."/>
            <person name="Osoegawa K."/>
            <person name="de Jong P."/>
            <person name="Lindberg D.R."/>
            <person name="Seaver E.C."/>
            <person name="Weisblat D.A."/>
            <person name="Putnam N.H."/>
            <person name="Grigoriev I.V."/>
            <person name="Rokhsar D.S."/>
        </authorList>
    </citation>
    <scope>NUCLEOTIDE SEQUENCE</scope>
    <source>
        <strain evidence="11">I ESC-2004</strain>
    </source>
</reference>
<dbReference type="FunFam" id="1.20.58.670:FF:000001">
    <property type="entry name" value="Exocyst complex component"/>
    <property type="match status" value="1"/>
</dbReference>
<evidence type="ECO:0000313" key="9">
    <source>
        <dbReference type="EMBL" id="ELT98261.1"/>
    </source>
</evidence>
<dbReference type="GO" id="GO:0006893">
    <property type="term" value="P:Golgi to plasma membrane transport"/>
    <property type="evidence" value="ECO:0007669"/>
    <property type="project" value="TreeGrafter"/>
</dbReference>
<dbReference type="PANTHER" id="PTHR12702">
    <property type="entry name" value="SEC15"/>
    <property type="match status" value="1"/>
</dbReference>
<comment type="similarity">
    <text evidence="1 5">Belongs to the SEC15 family.</text>
</comment>
<dbReference type="Pfam" id="PF20651">
    <property type="entry name" value="EXOC6_Sec15_N"/>
    <property type="match status" value="1"/>
</dbReference>
<dbReference type="InterPro" id="IPR046361">
    <property type="entry name" value="EXOC6/Sec15_C"/>
</dbReference>
<feature type="compositionally biased region" description="Basic residues" evidence="6">
    <location>
        <begin position="211"/>
        <end position="226"/>
    </location>
</feature>
<feature type="domain" description="Exocyst complex component EXOC6/Sec15 N-terminal" evidence="8">
    <location>
        <begin position="23"/>
        <end position="192"/>
    </location>
</feature>
<dbReference type="EnsemblMetazoa" id="CapteT168993">
    <property type="protein sequence ID" value="CapteP168993"/>
    <property type="gene ID" value="CapteG168993"/>
</dbReference>
<evidence type="ECO:0000256" key="2">
    <source>
        <dbReference type="ARBA" id="ARBA00022448"/>
    </source>
</evidence>
<keyword evidence="11" id="KW-1185">Reference proteome</keyword>
<dbReference type="Gene3D" id="1.20.58.670">
    <property type="entry name" value="Dsl1p vesicle tethering complex, Tip20p subunit, domain D"/>
    <property type="match status" value="1"/>
</dbReference>
<evidence type="ECO:0000313" key="10">
    <source>
        <dbReference type="EnsemblMetazoa" id="CapteP168993"/>
    </source>
</evidence>
<dbReference type="InterPro" id="IPR042045">
    <property type="entry name" value="EXOC6/Sec15_C_dom1"/>
</dbReference>
<dbReference type="OrthoDB" id="10267033at2759"/>
<dbReference type="InterPro" id="IPR007225">
    <property type="entry name" value="EXOC6/Sec15"/>
</dbReference>